<evidence type="ECO:0008006" key="4">
    <source>
        <dbReference type="Google" id="ProtNLM"/>
    </source>
</evidence>
<dbReference type="Proteomes" id="UP000539538">
    <property type="component" value="Unassembled WGS sequence"/>
</dbReference>
<keyword evidence="1" id="KW-0472">Membrane</keyword>
<dbReference type="Pfam" id="PF03729">
    <property type="entry name" value="DUF308"/>
    <property type="match status" value="2"/>
</dbReference>
<feature type="transmembrane region" description="Helical" evidence="1">
    <location>
        <begin position="97"/>
        <end position="117"/>
    </location>
</feature>
<keyword evidence="1" id="KW-1133">Transmembrane helix</keyword>
<evidence type="ECO:0000313" key="3">
    <source>
        <dbReference type="Proteomes" id="UP000539538"/>
    </source>
</evidence>
<comment type="caution">
    <text evidence="2">The sequence shown here is derived from an EMBL/GenBank/DDBJ whole genome shotgun (WGS) entry which is preliminary data.</text>
</comment>
<feature type="transmembrane region" description="Helical" evidence="1">
    <location>
        <begin position="70"/>
        <end position="91"/>
    </location>
</feature>
<gene>
    <name evidence="2" type="ORF">GGQ99_003427</name>
</gene>
<feature type="transmembrane region" description="Helical" evidence="1">
    <location>
        <begin position="157"/>
        <end position="177"/>
    </location>
</feature>
<feature type="transmembrane region" description="Helical" evidence="1">
    <location>
        <begin position="12"/>
        <end position="32"/>
    </location>
</feature>
<sequence>MAETKTKRFEATLTALRGILIVAAALVGLFYPVQAVKLLVMVGGGLLLVDGVLGLATIDHAAPRTTGHWLALARNVLSIAAGVIVLASGILANVFTLSFMAGLVGALALVVGLIEMVSSFIDNERQTRLWPTLVGGAVYAAFGLALMFVPLTSAATLMRIATILMLLYALLLFYRAWRIRAGA</sequence>
<dbReference type="EMBL" id="JACHOT010000004">
    <property type="protein sequence ID" value="MBB4651660.1"/>
    <property type="molecule type" value="Genomic_DNA"/>
</dbReference>
<dbReference type="RefSeq" id="WP_183263415.1">
    <property type="nucleotide sequence ID" value="NZ_BAAAVZ010000016.1"/>
</dbReference>
<keyword evidence="1" id="KW-0812">Transmembrane</keyword>
<protein>
    <recommendedName>
        <fullName evidence="4">Cobalt ABC transporter permease</fullName>
    </recommendedName>
</protein>
<organism evidence="2 3">
    <name type="scientific">Aminobacter niigataensis</name>
    <dbReference type="NCBI Taxonomy" id="83265"/>
    <lineage>
        <taxon>Bacteria</taxon>
        <taxon>Pseudomonadati</taxon>
        <taxon>Pseudomonadota</taxon>
        <taxon>Alphaproteobacteria</taxon>
        <taxon>Hyphomicrobiales</taxon>
        <taxon>Phyllobacteriaceae</taxon>
        <taxon>Aminobacter</taxon>
    </lineage>
</organism>
<accession>A0ABR6L6N3</accession>
<proteinExistence type="predicted"/>
<keyword evidence="3" id="KW-1185">Reference proteome</keyword>
<evidence type="ECO:0000256" key="1">
    <source>
        <dbReference type="SAM" id="Phobius"/>
    </source>
</evidence>
<feature type="transmembrane region" description="Helical" evidence="1">
    <location>
        <begin position="129"/>
        <end position="151"/>
    </location>
</feature>
<dbReference type="InterPro" id="IPR005325">
    <property type="entry name" value="DUF308_memb"/>
</dbReference>
<name>A0ABR6L6N3_9HYPH</name>
<evidence type="ECO:0000313" key="2">
    <source>
        <dbReference type="EMBL" id="MBB4651660.1"/>
    </source>
</evidence>
<feature type="transmembrane region" description="Helical" evidence="1">
    <location>
        <begin position="38"/>
        <end position="58"/>
    </location>
</feature>
<reference evidence="2 3" key="1">
    <citation type="submission" date="2020-08" db="EMBL/GenBank/DDBJ databases">
        <title>Genomic Encyclopedia of Type Strains, Phase IV (KMG-IV): sequencing the most valuable type-strain genomes for metagenomic binning, comparative biology and taxonomic classification.</title>
        <authorList>
            <person name="Goeker M."/>
        </authorList>
    </citation>
    <scope>NUCLEOTIDE SEQUENCE [LARGE SCALE GENOMIC DNA]</scope>
    <source>
        <strain evidence="2 3">DSM 7050</strain>
    </source>
</reference>